<dbReference type="Pfam" id="PF06325">
    <property type="entry name" value="PrmA"/>
    <property type="match status" value="1"/>
</dbReference>
<dbReference type="PANTHER" id="PTHR43648">
    <property type="entry name" value="ELECTRON TRANSFER FLAVOPROTEIN BETA SUBUNIT LYSINE METHYLTRANSFERASE"/>
    <property type="match status" value="1"/>
</dbReference>
<keyword evidence="2 3" id="KW-0808">Transferase</keyword>
<dbReference type="InterPro" id="IPR050078">
    <property type="entry name" value="Ribosomal_L11_MeTrfase_PrmA"/>
</dbReference>
<protein>
    <submittedName>
        <fullName evidence="3">Ribosomal L11 methyltransferase</fullName>
    </submittedName>
</protein>
<name>S7UZL3_DESML</name>
<dbReference type="PANTHER" id="PTHR43648:SF1">
    <property type="entry name" value="ELECTRON TRANSFER FLAVOPROTEIN BETA SUBUNIT LYSINE METHYLTRANSFERASE"/>
    <property type="match status" value="1"/>
</dbReference>
<dbReference type="PATRIC" id="fig|1121405.3.peg.2984"/>
<sequence length="275" mass="29833">MNKPSQTAFDVKTAALRILEERTDGVTPQVFVGLMADVFGQSRRWARSVLCGLVADGELAYREQHGHTIIEPSFDRAVRFSTHVVVKPPGKAYTPAQDEIVIRLAPGAAFGTGQHPTTRLSVRGIDAALTTLSLVELQGDSAVLDVGTGSGILAIAALMLGIRRGVGVDIDPCAVDEARRNAALNDLSERLSVDAVPVEALHGVFNLVLANLRYPTLRRILPEMFRVSSSPAAWVFSGIRIDEIRPFRALCGMYDVACRWAAVEKGWAAMVFERP</sequence>
<dbReference type="SUPFAM" id="SSF53335">
    <property type="entry name" value="S-adenosyl-L-methionine-dependent methyltransferases"/>
    <property type="match status" value="1"/>
</dbReference>
<accession>S7UZL3</accession>
<dbReference type="eggNOG" id="COG2264">
    <property type="taxonomic scope" value="Bacteria"/>
</dbReference>
<dbReference type="GO" id="GO:0032259">
    <property type="term" value="P:methylation"/>
    <property type="evidence" value="ECO:0007669"/>
    <property type="project" value="UniProtKB-KW"/>
</dbReference>
<dbReference type="GO" id="GO:0008276">
    <property type="term" value="F:protein methyltransferase activity"/>
    <property type="evidence" value="ECO:0007669"/>
    <property type="project" value="TreeGrafter"/>
</dbReference>
<dbReference type="InterPro" id="IPR029063">
    <property type="entry name" value="SAM-dependent_MTases_sf"/>
</dbReference>
<evidence type="ECO:0000313" key="4">
    <source>
        <dbReference type="Proteomes" id="UP000014977"/>
    </source>
</evidence>
<dbReference type="OrthoDB" id="9785995at2"/>
<keyword evidence="4" id="KW-1185">Reference proteome</keyword>
<reference evidence="3 4" key="1">
    <citation type="journal article" date="2013" name="Genome Announc.">
        <title>Draft genome sequences for three mercury-methylating, sulfate-reducing bacteria.</title>
        <authorList>
            <person name="Brown S.D."/>
            <person name="Hurt R.A.Jr."/>
            <person name="Gilmour C.C."/>
            <person name="Elias D.A."/>
        </authorList>
    </citation>
    <scope>NUCLEOTIDE SEQUENCE [LARGE SCALE GENOMIC DNA]</scope>
    <source>
        <strain evidence="3 4">DSM 2059</strain>
    </source>
</reference>
<dbReference type="Gene3D" id="3.40.50.150">
    <property type="entry name" value="Vaccinia Virus protein VP39"/>
    <property type="match status" value="1"/>
</dbReference>
<evidence type="ECO:0000256" key="2">
    <source>
        <dbReference type="ARBA" id="ARBA00022679"/>
    </source>
</evidence>
<gene>
    <name evidence="3" type="ORF">dsmv_2913</name>
</gene>
<keyword evidence="1 3" id="KW-0489">Methyltransferase</keyword>
<dbReference type="RefSeq" id="WP_020877980.1">
    <property type="nucleotide sequence ID" value="NZ_ATHJ01000096.1"/>
</dbReference>
<evidence type="ECO:0000313" key="3">
    <source>
        <dbReference type="EMBL" id="EPR37873.1"/>
    </source>
</evidence>
<evidence type="ECO:0000256" key="1">
    <source>
        <dbReference type="ARBA" id="ARBA00022603"/>
    </source>
</evidence>
<dbReference type="Proteomes" id="UP000014977">
    <property type="component" value="Unassembled WGS sequence"/>
</dbReference>
<dbReference type="STRING" id="897.B2D07_14330"/>
<dbReference type="CDD" id="cd02440">
    <property type="entry name" value="AdoMet_MTases"/>
    <property type="match status" value="1"/>
</dbReference>
<comment type="caution">
    <text evidence="3">The sequence shown here is derived from an EMBL/GenBank/DDBJ whole genome shotgun (WGS) entry which is preliminary data.</text>
</comment>
<organism evidence="3 4">
    <name type="scientific">Desulfococcus multivorans DSM 2059</name>
    <dbReference type="NCBI Taxonomy" id="1121405"/>
    <lineage>
        <taxon>Bacteria</taxon>
        <taxon>Pseudomonadati</taxon>
        <taxon>Thermodesulfobacteriota</taxon>
        <taxon>Desulfobacteria</taxon>
        <taxon>Desulfobacterales</taxon>
        <taxon>Desulfococcaceae</taxon>
        <taxon>Desulfococcus</taxon>
    </lineage>
</organism>
<dbReference type="AlphaFoldDB" id="S7UZL3"/>
<dbReference type="EMBL" id="ATHJ01000096">
    <property type="protein sequence ID" value="EPR37873.1"/>
    <property type="molecule type" value="Genomic_DNA"/>
</dbReference>
<proteinExistence type="predicted"/>